<feature type="region of interest" description="Disordered" evidence="1">
    <location>
        <begin position="1"/>
        <end position="147"/>
    </location>
</feature>
<evidence type="ECO:0000256" key="1">
    <source>
        <dbReference type="SAM" id="MobiDB-lite"/>
    </source>
</evidence>
<dbReference type="STRING" id="1016849.A0A0D1YUA4"/>
<feature type="compositionally biased region" description="Polar residues" evidence="1">
    <location>
        <begin position="81"/>
        <end position="96"/>
    </location>
</feature>
<feature type="region of interest" description="Disordered" evidence="1">
    <location>
        <begin position="244"/>
        <end position="366"/>
    </location>
</feature>
<dbReference type="OrthoDB" id="5385072at2759"/>
<feature type="compositionally biased region" description="Polar residues" evidence="1">
    <location>
        <begin position="1"/>
        <end position="12"/>
    </location>
</feature>
<feature type="compositionally biased region" description="Basic and acidic residues" evidence="1">
    <location>
        <begin position="312"/>
        <end position="326"/>
    </location>
</feature>
<reference evidence="2 3" key="1">
    <citation type="submission" date="2015-01" db="EMBL/GenBank/DDBJ databases">
        <title>The Genome Sequence of Exophiala sideris CBS121828.</title>
        <authorList>
            <consortium name="The Broad Institute Genomics Platform"/>
            <person name="Cuomo C."/>
            <person name="de Hoog S."/>
            <person name="Gorbushina A."/>
            <person name="Stielow B."/>
            <person name="Teixiera M."/>
            <person name="Abouelleil A."/>
            <person name="Chapman S.B."/>
            <person name="Priest M."/>
            <person name="Young S.K."/>
            <person name="Wortman J."/>
            <person name="Nusbaum C."/>
            <person name="Birren B."/>
        </authorList>
    </citation>
    <scope>NUCLEOTIDE SEQUENCE [LARGE SCALE GENOMIC DNA]</scope>
    <source>
        <strain evidence="2 3">CBS 121828</strain>
    </source>
</reference>
<dbReference type="AlphaFoldDB" id="A0A0D1YUA4"/>
<dbReference type="Proteomes" id="UP000053599">
    <property type="component" value="Unassembled WGS sequence"/>
</dbReference>
<dbReference type="HOGENOM" id="CLU_030520_0_0_1"/>
<name>A0A0D1YUA4_9EURO</name>
<feature type="compositionally biased region" description="Polar residues" evidence="1">
    <location>
        <begin position="263"/>
        <end position="272"/>
    </location>
</feature>
<feature type="compositionally biased region" description="Polar residues" evidence="1">
    <location>
        <begin position="54"/>
        <end position="63"/>
    </location>
</feature>
<gene>
    <name evidence="2" type="ORF">PV11_01822</name>
</gene>
<feature type="compositionally biased region" description="Basic and acidic residues" evidence="1">
    <location>
        <begin position="346"/>
        <end position="366"/>
    </location>
</feature>
<evidence type="ECO:0000313" key="2">
    <source>
        <dbReference type="EMBL" id="KIV86192.1"/>
    </source>
</evidence>
<sequence>MSVLTVTGTSIPDPTLPYNYNHSHSPNNSLPSRTDATVVSAPPGNYTRPDRKSYTLTTNSQIPSAPPISNHHHSRNVSSNTISSTHARNPSSSTAAYPQPGHARVPSSSHSRHSSTSNTMSMQRQGTTYSAVSIPRRSTSGRSTATNSPTSYVALMRKQKATVWCDRSQSIDPRLAAAQKAAKQRAAMEVQTVNNSGRTSTISSGGVVGKIRHGGVPKAPGYVPANINGTSVPLRLSANEMLGDEEEDQSLGDNSMRHARTGSGKSSTNSMKYRSGYPRQDQGRFSSTSTPSGEGSPSRGIPEDPESGIQTRTDDHDNDNGKRTPADSEDSFGELKDLAGPSSVHRALEQAKTAEDLRRRGSVDERTMSMGAGVRLFVANPDVED</sequence>
<evidence type="ECO:0000313" key="3">
    <source>
        <dbReference type="Proteomes" id="UP000053599"/>
    </source>
</evidence>
<dbReference type="EMBL" id="KN846951">
    <property type="protein sequence ID" value="KIV86192.1"/>
    <property type="molecule type" value="Genomic_DNA"/>
</dbReference>
<accession>A0A0D1YUA4</accession>
<feature type="compositionally biased region" description="Low complexity" evidence="1">
    <location>
        <begin position="286"/>
        <end position="298"/>
    </location>
</feature>
<feature type="compositionally biased region" description="Polar residues" evidence="1">
    <location>
        <begin position="123"/>
        <end position="147"/>
    </location>
</feature>
<proteinExistence type="predicted"/>
<feature type="compositionally biased region" description="Low complexity" evidence="1">
    <location>
        <begin position="17"/>
        <end position="32"/>
    </location>
</feature>
<protein>
    <submittedName>
        <fullName evidence="2">Uncharacterized protein</fullName>
    </submittedName>
</protein>
<organism evidence="2 3">
    <name type="scientific">Exophiala sideris</name>
    <dbReference type="NCBI Taxonomy" id="1016849"/>
    <lineage>
        <taxon>Eukaryota</taxon>
        <taxon>Fungi</taxon>
        <taxon>Dikarya</taxon>
        <taxon>Ascomycota</taxon>
        <taxon>Pezizomycotina</taxon>
        <taxon>Eurotiomycetes</taxon>
        <taxon>Chaetothyriomycetidae</taxon>
        <taxon>Chaetothyriales</taxon>
        <taxon>Herpotrichiellaceae</taxon>
        <taxon>Exophiala</taxon>
    </lineage>
</organism>